<dbReference type="AlphaFoldDB" id="A0A6J6CTG6"/>
<reference evidence="1" key="1">
    <citation type="submission" date="2020-05" db="EMBL/GenBank/DDBJ databases">
        <authorList>
            <person name="Chiriac C."/>
            <person name="Salcher M."/>
            <person name="Ghai R."/>
            <person name="Kavagutti S V."/>
        </authorList>
    </citation>
    <scope>NUCLEOTIDE SEQUENCE</scope>
</reference>
<protein>
    <submittedName>
        <fullName evidence="1">Unannotated protein</fullName>
    </submittedName>
</protein>
<dbReference type="EMBL" id="CAEZSF010000246">
    <property type="protein sequence ID" value="CAB4554587.1"/>
    <property type="molecule type" value="Genomic_DNA"/>
</dbReference>
<sequence length="73" mass="7949">MPQGFYLRNFGEEAVASDVESVSVALNRSRDPPDDVVCFQDGAVHATFFEFEGCGQSCGACPNNKNSRFGRRG</sequence>
<name>A0A6J6CTG6_9ZZZZ</name>
<evidence type="ECO:0000313" key="1">
    <source>
        <dbReference type="EMBL" id="CAB4554587.1"/>
    </source>
</evidence>
<accession>A0A6J6CTG6</accession>
<organism evidence="1">
    <name type="scientific">freshwater metagenome</name>
    <dbReference type="NCBI Taxonomy" id="449393"/>
    <lineage>
        <taxon>unclassified sequences</taxon>
        <taxon>metagenomes</taxon>
        <taxon>ecological metagenomes</taxon>
    </lineage>
</organism>
<proteinExistence type="predicted"/>
<gene>
    <name evidence="1" type="ORF">UFOPK1358_01836</name>
</gene>